<sequence>MIEDREAPKPDDMTPEQAQALADLKAGKFQRCCSPGEWRVFWQDGKAVFEDLSRRPLDTTPIT</sequence>
<accession>A0A6J5NEU2</accession>
<name>A0A6J5NEU2_9CAUD</name>
<evidence type="ECO:0000313" key="1">
    <source>
        <dbReference type="EMBL" id="CAB4157699.1"/>
    </source>
</evidence>
<gene>
    <name evidence="1" type="ORF">UFOVP679_39</name>
</gene>
<reference evidence="1" key="1">
    <citation type="submission" date="2020-04" db="EMBL/GenBank/DDBJ databases">
        <authorList>
            <person name="Chiriac C."/>
            <person name="Salcher M."/>
            <person name="Ghai R."/>
            <person name="Kavagutti S V."/>
        </authorList>
    </citation>
    <scope>NUCLEOTIDE SEQUENCE</scope>
</reference>
<proteinExistence type="predicted"/>
<organism evidence="1">
    <name type="scientific">uncultured Caudovirales phage</name>
    <dbReference type="NCBI Taxonomy" id="2100421"/>
    <lineage>
        <taxon>Viruses</taxon>
        <taxon>Duplodnaviria</taxon>
        <taxon>Heunggongvirae</taxon>
        <taxon>Uroviricota</taxon>
        <taxon>Caudoviricetes</taxon>
        <taxon>Peduoviridae</taxon>
        <taxon>Maltschvirus</taxon>
        <taxon>Maltschvirus maltsch</taxon>
    </lineage>
</organism>
<dbReference type="EMBL" id="LR796660">
    <property type="protein sequence ID" value="CAB4157699.1"/>
    <property type="molecule type" value="Genomic_DNA"/>
</dbReference>
<protein>
    <submittedName>
        <fullName evidence="1">Uncharacterized protein</fullName>
    </submittedName>
</protein>